<name>A0AB39IAU1_9GAMM</name>
<feature type="compositionally biased region" description="Low complexity" evidence="1">
    <location>
        <begin position="179"/>
        <end position="194"/>
    </location>
</feature>
<keyword evidence="2" id="KW-0472">Membrane</keyword>
<dbReference type="InterPro" id="IPR025194">
    <property type="entry name" value="RodZ-like_C"/>
</dbReference>
<evidence type="ECO:0000313" key="4">
    <source>
        <dbReference type="EMBL" id="XDL13642.1"/>
    </source>
</evidence>
<evidence type="ECO:0000256" key="2">
    <source>
        <dbReference type="SAM" id="Phobius"/>
    </source>
</evidence>
<dbReference type="SMART" id="SM00530">
    <property type="entry name" value="HTH_XRE"/>
    <property type="match status" value="1"/>
</dbReference>
<feature type="compositionally biased region" description="Low complexity" evidence="1">
    <location>
        <begin position="201"/>
        <end position="256"/>
    </location>
</feature>
<gene>
    <name evidence="4" type="primary">rodZ</name>
    <name evidence="4" type="ORF">LF923_0015775</name>
</gene>
<reference evidence="4" key="1">
    <citation type="submission" date="2024-07" db="EMBL/GenBank/DDBJ databases">
        <authorList>
            <person name="Pedron J."/>
        </authorList>
    </citation>
    <scope>NUCLEOTIDE SEQUENCE</scope>
    <source>
        <strain evidence="4">A642-S2-A17</strain>
    </source>
</reference>
<dbReference type="PANTHER" id="PTHR34475:SF1">
    <property type="entry name" value="CYTOSKELETON PROTEIN RODZ"/>
    <property type="match status" value="1"/>
</dbReference>
<dbReference type="EMBL" id="CP162411">
    <property type="protein sequence ID" value="XDL13642.1"/>
    <property type="molecule type" value="Genomic_DNA"/>
</dbReference>
<accession>A0AB39IAU1</accession>
<dbReference type="InterPro" id="IPR010982">
    <property type="entry name" value="Lambda_DNA-bd_dom_sf"/>
</dbReference>
<dbReference type="CDD" id="cd00093">
    <property type="entry name" value="HTH_XRE"/>
    <property type="match status" value="1"/>
</dbReference>
<keyword evidence="2" id="KW-0812">Transmembrane</keyword>
<evidence type="ECO:0000259" key="3">
    <source>
        <dbReference type="PROSITE" id="PS50943"/>
    </source>
</evidence>
<dbReference type="Gene3D" id="1.10.260.40">
    <property type="entry name" value="lambda repressor-like DNA-binding domains"/>
    <property type="match status" value="1"/>
</dbReference>
<organism evidence="4">
    <name type="scientific">Dickeya oryzae</name>
    <dbReference type="NCBI Taxonomy" id="1240404"/>
    <lineage>
        <taxon>Bacteria</taxon>
        <taxon>Pseudomonadati</taxon>
        <taxon>Pseudomonadota</taxon>
        <taxon>Gammaproteobacteria</taxon>
        <taxon>Enterobacterales</taxon>
        <taxon>Pectobacteriaceae</taxon>
        <taxon>Dickeya</taxon>
    </lineage>
</organism>
<sequence length="339" mass="36148">MNTEATQDNTAATIMTPGERLREAREQLGLTQQVVAERLCLKLSTVREIEDNNTPAGLAPTFLRGYIRSYARLVHLPEDELLPMLEKQVMPSRVSNVAPMQSLALGKSRKKRDGWLMLFTWLILIGVLGLTVAWWWQNHQAQQQEINSMVDHATASQNRNGGQASDVNTDQEPVDTDDNTAVNNTAVNNATANNGQPIALNSPAATPSQPAASTPVAPAANNTPAVAGGASQAPASSGQPLLNQTATAPASATTTSEAPGAIVIRFTADCWLEVVDAAGKKLFSGTQRTGNVLNLTGQAPYRLKIGAPGAVQVEFQGKPVDLSRFVKSHQVARITLTAE</sequence>
<dbReference type="Pfam" id="PF13464">
    <property type="entry name" value="RodZ_C"/>
    <property type="match status" value="1"/>
</dbReference>
<evidence type="ECO:0000256" key="1">
    <source>
        <dbReference type="SAM" id="MobiDB-lite"/>
    </source>
</evidence>
<feature type="domain" description="HTH cro/C1-type" evidence="3">
    <location>
        <begin position="21"/>
        <end position="50"/>
    </location>
</feature>
<keyword evidence="2" id="KW-1133">Transmembrane helix</keyword>
<dbReference type="PANTHER" id="PTHR34475">
    <property type="match status" value="1"/>
</dbReference>
<dbReference type="Pfam" id="PF13413">
    <property type="entry name" value="HTH_25"/>
    <property type="match status" value="1"/>
</dbReference>
<feature type="region of interest" description="Disordered" evidence="1">
    <location>
        <begin position="156"/>
        <end position="256"/>
    </location>
</feature>
<feature type="compositionally biased region" description="Polar residues" evidence="1">
    <location>
        <begin position="156"/>
        <end position="171"/>
    </location>
</feature>
<protein>
    <submittedName>
        <fullName evidence="4">Cytoskeleton protein RodZ</fullName>
    </submittedName>
</protein>
<dbReference type="PROSITE" id="PS50943">
    <property type="entry name" value="HTH_CROC1"/>
    <property type="match status" value="1"/>
</dbReference>
<dbReference type="InterPro" id="IPR050400">
    <property type="entry name" value="Bact_Cytoskel_RodZ"/>
</dbReference>
<dbReference type="InterPro" id="IPR001387">
    <property type="entry name" value="Cro/C1-type_HTH"/>
</dbReference>
<dbReference type="RefSeq" id="WP_226100496.1">
    <property type="nucleotide sequence ID" value="NZ_CP162411.1"/>
</dbReference>
<dbReference type="GO" id="GO:0003677">
    <property type="term" value="F:DNA binding"/>
    <property type="evidence" value="ECO:0007669"/>
    <property type="project" value="InterPro"/>
</dbReference>
<dbReference type="NCBIfam" id="NF008109">
    <property type="entry name" value="PRK10856.1"/>
    <property type="match status" value="1"/>
</dbReference>
<dbReference type="SUPFAM" id="SSF47413">
    <property type="entry name" value="lambda repressor-like DNA-binding domains"/>
    <property type="match status" value="1"/>
</dbReference>
<dbReference type="AlphaFoldDB" id="A0AB39IAU1"/>
<feature type="transmembrane region" description="Helical" evidence="2">
    <location>
        <begin position="115"/>
        <end position="136"/>
    </location>
</feature>
<proteinExistence type="predicted"/>